<dbReference type="Pfam" id="PF00797">
    <property type="entry name" value="Acetyltransf_2"/>
    <property type="match status" value="1"/>
</dbReference>
<accession>A0A6A6BH87</accession>
<keyword evidence="4" id="KW-1185">Reference proteome</keyword>
<dbReference type="PANTHER" id="PTHR11786:SF0">
    <property type="entry name" value="ARYLAMINE N-ACETYLTRANSFERASE 4-RELATED"/>
    <property type="match status" value="1"/>
</dbReference>
<name>A0A6A6BH87_9PEZI</name>
<comment type="similarity">
    <text evidence="1">Belongs to the arylamine N-acetyltransferase family.</text>
</comment>
<organism evidence="3 4">
    <name type="scientific">Aplosporella prunicola CBS 121167</name>
    <dbReference type="NCBI Taxonomy" id="1176127"/>
    <lineage>
        <taxon>Eukaryota</taxon>
        <taxon>Fungi</taxon>
        <taxon>Dikarya</taxon>
        <taxon>Ascomycota</taxon>
        <taxon>Pezizomycotina</taxon>
        <taxon>Dothideomycetes</taxon>
        <taxon>Dothideomycetes incertae sedis</taxon>
        <taxon>Botryosphaeriales</taxon>
        <taxon>Aplosporellaceae</taxon>
        <taxon>Aplosporella</taxon>
    </lineage>
</organism>
<gene>
    <name evidence="3" type="ORF">K452DRAFT_297936</name>
</gene>
<dbReference type="EMBL" id="ML995484">
    <property type="protein sequence ID" value="KAF2142685.1"/>
    <property type="molecule type" value="Genomic_DNA"/>
</dbReference>
<dbReference type="InterPro" id="IPR053710">
    <property type="entry name" value="Arylamine_NAT_domain_sf"/>
</dbReference>
<dbReference type="InterPro" id="IPR001447">
    <property type="entry name" value="Arylamine_N-AcTrfase"/>
</dbReference>
<sequence>MEWNEPMPSFTVGELSRYFEQIRLPEELRHSTRRDIDARDARAKIEFIYTVFYYHASNIPWQGLASGNHCPHRALERIYNSGYGRPQVFPYRNEDEVNWGGHALDNLEHNIVMAAALLALGYDVYPTAVSTTIPTDHCHFVNIVTIEGSRFMLDLGSGCNNPPSPMDLNYNQANSSAGDPRIYTQDLVGWVAFTGGFTRVLEIGAVPEEPLESHISSIVDFDENMIAWFGMGGGWRGLWAYQRYRPQEAGVDSPQADDGDADDGNDGDDADDDDNEDDEDNEDAVSEWDWGYDDDD</sequence>
<evidence type="ECO:0000256" key="2">
    <source>
        <dbReference type="SAM" id="MobiDB-lite"/>
    </source>
</evidence>
<dbReference type="Proteomes" id="UP000799438">
    <property type="component" value="Unassembled WGS sequence"/>
</dbReference>
<evidence type="ECO:0000313" key="4">
    <source>
        <dbReference type="Proteomes" id="UP000799438"/>
    </source>
</evidence>
<reference evidence="3" key="1">
    <citation type="journal article" date="2020" name="Stud. Mycol.">
        <title>101 Dothideomycetes genomes: a test case for predicting lifestyles and emergence of pathogens.</title>
        <authorList>
            <person name="Haridas S."/>
            <person name="Albert R."/>
            <person name="Binder M."/>
            <person name="Bloem J."/>
            <person name="Labutti K."/>
            <person name="Salamov A."/>
            <person name="Andreopoulos B."/>
            <person name="Baker S."/>
            <person name="Barry K."/>
            <person name="Bills G."/>
            <person name="Bluhm B."/>
            <person name="Cannon C."/>
            <person name="Castanera R."/>
            <person name="Culley D."/>
            <person name="Daum C."/>
            <person name="Ezra D."/>
            <person name="Gonzalez J."/>
            <person name="Henrissat B."/>
            <person name="Kuo A."/>
            <person name="Liang C."/>
            <person name="Lipzen A."/>
            <person name="Lutzoni F."/>
            <person name="Magnuson J."/>
            <person name="Mondo S."/>
            <person name="Nolan M."/>
            <person name="Ohm R."/>
            <person name="Pangilinan J."/>
            <person name="Park H.-J."/>
            <person name="Ramirez L."/>
            <person name="Alfaro M."/>
            <person name="Sun H."/>
            <person name="Tritt A."/>
            <person name="Yoshinaga Y."/>
            <person name="Zwiers L.-H."/>
            <person name="Turgeon B."/>
            <person name="Goodwin S."/>
            <person name="Spatafora J."/>
            <person name="Crous P."/>
            <person name="Grigoriev I."/>
        </authorList>
    </citation>
    <scope>NUCLEOTIDE SEQUENCE</scope>
    <source>
        <strain evidence="3">CBS 121167</strain>
    </source>
</reference>
<dbReference type="Gene3D" id="3.30.2140.20">
    <property type="match status" value="1"/>
</dbReference>
<feature type="compositionally biased region" description="Acidic residues" evidence="2">
    <location>
        <begin position="255"/>
        <end position="296"/>
    </location>
</feature>
<dbReference type="InterPro" id="IPR038765">
    <property type="entry name" value="Papain-like_cys_pep_sf"/>
</dbReference>
<dbReference type="OrthoDB" id="10260017at2759"/>
<dbReference type="SUPFAM" id="SSF54001">
    <property type="entry name" value="Cysteine proteinases"/>
    <property type="match status" value="1"/>
</dbReference>
<evidence type="ECO:0000256" key="1">
    <source>
        <dbReference type="ARBA" id="ARBA00006547"/>
    </source>
</evidence>
<dbReference type="AlphaFoldDB" id="A0A6A6BH87"/>
<protein>
    <submittedName>
        <fullName evidence="3">Uncharacterized protein</fullName>
    </submittedName>
</protein>
<dbReference type="RefSeq" id="XP_033398397.1">
    <property type="nucleotide sequence ID" value="XM_033542077.1"/>
</dbReference>
<feature type="region of interest" description="Disordered" evidence="2">
    <location>
        <begin position="248"/>
        <end position="296"/>
    </location>
</feature>
<evidence type="ECO:0000313" key="3">
    <source>
        <dbReference type="EMBL" id="KAF2142685.1"/>
    </source>
</evidence>
<dbReference type="GeneID" id="54299574"/>
<dbReference type="GO" id="GO:0016407">
    <property type="term" value="F:acetyltransferase activity"/>
    <property type="evidence" value="ECO:0007669"/>
    <property type="project" value="InterPro"/>
</dbReference>
<proteinExistence type="inferred from homology"/>
<dbReference type="PANTHER" id="PTHR11786">
    <property type="entry name" value="N-HYDROXYARYLAMINE O-ACETYLTRANSFERASE"/>
    <property type="match status" value="1"/>
</dbReference>